<dbReference type="PANTHER" id="PTHR45737">
    <property type="entry name" value="VON WILLEBRAND FACTOR A DOMAIN-CONTAINING PROTEIN 5A"/>
    <property type="match status" value="1"/>
</dbReference>
<feature type="domain" description="VIT" evidence="3">
    <location>
        <begin position="16"/>
        <end position="144"/>
    </location>
</feature>
<dbReference type="Pfam" id="PF13768">
    <property type="entry name" value="VWA_3"/>
    <property type="match status" value="1"/>
</dbReference>
<feature type="region of interest" description="Disordered" evidence="1">
    <location>
        <begin position="1"/>
        <end position="24"/>
    </location>
</feature>
<dbReference type="EMBL" id="JAAXPI010000002">
    <property type="protein sequence ID" value="NKZ02748.1"/>
    <property type="molecule type" value="Genomic_DNA"/>
</dbReference>
<evidence type="ECO:0000256" key="1">
    <source>
        <dbReference type="SAM" id="MobiDB-lite"/>
    </source>
</evidence>
<dbReference type="PROSITE" id="PS51468">
    <property type="entry name" value="VIT"/>
    <property type="match status" value="1"/>
</dbReference>
<evidence type="ECO:0000259" key="3">
    <source>
        <dbReference type="PROSITE" id="PS51468"/>
    </source>
</evidence>
<proteinExistence type="predicted"/>
<gene>
    <name evidence="4" type="ORF">HGB48_03095</name>
</gene>
<evidence type="ECO:0000313" key="4">
    <source>
        <dbReference type="EMBL" id="NKZ02748.1"/>
    </source>
</evidence>
<dbReference type="Pfam" id="PF08487">
    <property type="entry name" value="VIT"/>
    <property type="match status" value="1"/>
</dbReference>
<dbReference type="SMART" id="SM00609">
    <property type="entry name" value="VIT"/>
    <property type="match status" value="1"/>
</dbReference>
<sequence>MTVRILPLPETEPPASDGGLGALSTDKGNLPLDSVGVHATITGLAAGIEVVQGFRNPFDMPLEATYIFPLPDRAAVTALRMEAADRIIEGTLKERAQARQDYDAAIAAGRRAAIAEEDRPDVFTMRVGNILPGERVTIRLTLDQPLPHESASSATFRFPLVVAPRYIPGAPLDGERTGSGVADDTDAVPDASRISPPVLLPGFPNPVRLAVTADIDPAGLPLTEIRSALHVVSEESDGGRTTVRLQPGERLDRDFILRLGFAPHETAALSLAPDESGEEGTFNLTVLPSGDARPSPRDVVLVLDRSGSMHGWKMVAARRAAARIVDTLRGEDRFAVLSFDNVIERPRDLGTGLVDGTDRNRFRAVEHLATLDARGGTEMLAPLDEGCRLLADSARDRVLVLITDGQVGNEDQLLAHLEPRLRGVRVHTVGIDQAVNAGFLNRLASIGQGRCELVESEDRLDEAMEHIHHRIAAPVATGLTLHADGLEIVQGSVAPTRLGALFPGVPLVIAGRFRGSPSGALAVRGTASGGTPWEQRATGIVSTDRAATSIWARAHLRDLEDRYTTGGADGLEQRIVETSLRFGVLCRFTAFVAVDSRVVTEGETPHQVVQPVESPRGWAAPSAVPRAAHATFSAAPAPFAPPPAPAGMPAPASAPPEHAAPSSGELAGAPSSSRPFGTSAGRGPAPRRARRVPALTGFQQELTNVLNRLRQIPEDQRVLYLLGELVPILDSIVQRMEAQYLDATPLATLRDDVRRLQPTSDQTTINDQWTRVLQVLADFTGETPPRRPFWKRPT</sequence>
<organism evidence="4 5">
    <name type="scientific">Actinomadura latina</name>
    <dbReference type="NCBI Taxonomy" id="163603"/>
    <lineage>
        <taxon>Bacteria</taxon>
        <taxon>Bacillati</taxon>
        <taxon>Actinomycetota</taxon>
        <taxon>Actinomycetes</taxon>
        <taxon>Streptosporangiales</taxon>
        <taxon>Thermomonosporaceae</taxon>
        <taxon>Actinomadura</taxon>
    </lineage>
</organism>
<protein>
    <submittedName>
        <fullName evidence="4">VWA domain-containing protein</fullName>
    </submittedName>
</protein>
<dbReference type="PROSITE" id="PS50234">
    <property type="entry name" value="VWFA"/>
    <property type="match status" value="1"/>
</dbReference>
<dbReference type="InterPro" id="IPR002035">
    <property type="entry name" value="VWF_A"/>
</dbReference>
<dbReference type="InterPro" id="IPR013694">
    <property type="entry name" value="VIT"/>
</dbReference>
<evidence type="ECO:0000313" key="5">
    <source>
        <dbReference type="Proteomes" id="UP000579250"/>
    </source>
</evidence>
<reference evidence="4 5" key="1">
    <citation type="submission" date="2020-04" db="EMBL/GenBank/DDBJ databases">
        <title>MicrobeNet Type strains.</title>
        <authorList>
            <person name="Nicholson A.C."/>
        </authorList>
    </citation>
    <scope>NUCLEOTIDE SEQUENCE [LARGE SCALE GENOMIC DNA]</scope>
    <source>
        <strain evidence="4 5">ATCC BAA-277</strain>
    </source>
</reference>
<dbReference type="Proteomes" id="UP000579250">
    <property type="component" value="Unassembled WGS sequence"/>
</dbReference>
<dbReference type="RefSeq" id="WP_067629038.1">
    <property type="nucleotide sequence ID" value="NZ_JAAXPI010000002.1"/>
</dbReference>
<comment type="caution">
    <text evidence="4">The sequence shown here is derived from an EMBL/GenBank/DDBJ whole genome shotgun (WGS) entry which is preliminary data.</text>
</comment>
<dbReference type="Gene3D" id="3.40.50.410">
    <property type="entry name" value="von Willebrand factor, type A domain"/>
    <property type="match status" value="1"/>
</dbReference>
<feature type="compositionally biased region" description="Low complexity" evidence="1">
    <location>
        <begin position="619"/>
        <end position="637"/>
    </location>
</feature>
<dbReference type="AlphaFoldDB" id="A0A846YW73"/>
<dbReference type="PANTHER" id="PTHR45737:SF6">
    <property type="entry name" value="VON WILLEBRAND FACTOR A DOMAIN-CONTAINING PROTEIN 5A"/>
    <property type="match status" value="1"/>
</dbReference>
<keyword evidence="5" id="KW-1185">Reference proteome</keyword>
<dbReference type="SUPFAM" id="SSF53300">
    <property type="entry name" value="vWA-like"/>
    <property type="match status" value="1"/>
</dbReference>
<feature type="domain" description="VWFA" evidence="2">
    <location>
        <begin position="298"/>
        <end position="471"/>
    </location>
</feature>
<dbReference type="SMART" id="SM00327">
    <property type="entry name" value="VWA"/>
    <property type="match status" value="1"/>
</dbReference>
<feature type="compositionally biased region" description="Pro residues" evidence="1">
    <location>
        <begin position="638"/>
        <end position="654"/>
    </location>
</feature>
<name>A0A846YW73_9ACTN</name>
<evidence type="ECO:0000259" key="2">
    <source>
        <dbReference type="PROSITE" id="PS50234"/>
    </source>
</evidence>
<feature type="region of interest" description="Disordered" evidence="1">
    <location>
        <begin position="171"/>
        <end position="192"/>
    </location>
</feature>
<accession>A0A846YW73</accession>
<dbReference type="InterPro" id="IPR036465">
    <property type="entry name" value="vWFA_dom_sf"/>
</dbReference>
<feature type="region of interest" description="Disordered" evidence="1">
    <location>
        <begin position="602"/>
        <end position="695"/>
    </location>
</feature>